<evidence type="ECO:0000313" key="2">
    <source>
        <dbReference type="Proteomes" id="UP001162992"/>
    </source>
</evidence>
<reference evidence="2" key="1">
    <citation type="journal article" date="2024" name="Proc. Natl. Acad. Sci. U.S.A.">
        <title>Extraordinary preservation of gene collinearity over three hundred million years revealed in homosporous lycophytes.</title>
        <authorList>
            <person name="Li C."/>
            <person name="Wickell D."/>
            <person name="Kuo L.Y."/>
            <person name="Chen X."/>
            <person name="Nie B."/>
            <person name="Liao X."/>
            <person name="Peng D."/>
            <person name="Ji J."/>
            <person name="Jenkins J."/>
            <person name="Williams M."/>
            <person name="Shu S."/>
            <person name="Plott C."/>
            <person name="Barry K."/>
            <person name="Rajasekar S."/>
            <person name="Grimwood J."/>
            <person name="Han X."/>
            <person name="Sun S."/>
            <person name="Hou Z."/>
            <person name="He W."/>
            <person name="Dai G."/>
            <person name="Sun C."/>
            <person name="Schmutz J."/>
            <person name="Leebens-Mack J.H."/>
            <person name="Li F.W."/>
            <person name="Wang L."/>
        </authorList>
    </citation>
    <scope>NUCLEOTIDE SEQUENCE [LARGE SCALE GENOMIC DNA]</scope>
    <source>
        <strain evidence="2">cv. PW_Plant_1</strain>
    </source>
</reference>
<organism evidence="1 2">
    <name type="scientific">Diphasiastrum complanatum</name>
    <name type="common">Issler's clubmoss</name>
    <name type="synonym">Lycopodium complanatum</name>
    <dbReference type="NCBI Taxonomy" id="34168"/>
    <lineage>
        <taxon>Eukaryota</taxon>
        <taxon>Viridiplantae</taxon>
        <taxon>Streptophyta</taxon>
        <taxon>Embryophyta</taxon>
        <taxon>Tracheophyta</taxon>
        <taxon>Lycopodiopsida</taxon>
        <taxon>Lycopodiales</taxon>
        <taxon>Lycopodiaceae</taxon>
        <taxon>Lycopodioideae</taxon>
        <taxon>Diphasiastrum</taxon>
    </lineage>
</organism>
<proteinExistence type="predicted"/>
<dbReference type="EMBL" id="CM055097">
    <property type="protein sequence ID" value="KAJ7553613.1"/>
    <property type="molecule type" value="Genomic_DNA"/>
</dbReference>
<sequence length="897" mass="100153">MDPKRVVVAVRSGQKSKATLKWVLDHSVSERDVVVLLHVRPIVRMIPTPMGDFRAIAELDNRIVAAYLQDIETKTNQMFTKYRRTCELYRVATEFQVAEHDSVAEALVEQISRLQIRMLVMGAAPRCLLLRKVMGPRMFEHVARNAPDYCNVLVISNKSLISVHNSTGPPPSPPPAPDPPSSCNEIRSSATFGEIEEEWSGDGDLPPQYPTRPTESSGEIVEEWSGDGSVVHRTPVGRSKLPARYPARPTTVSSGGIAEEWNADGGLVHRTPIRRSGLPPQTPARPTERNNPSVQPFRDDNGLPFWTALEQFPSDQICSSSLTGFAETTSGHGMTEEDAASSYSSPEPAIRFSPRDVGRLGRAPSAPTIDMLNYWSDVSAGSVGSYQAPRADPRPQGIEILRKSSENALRLLRKAQEDAKFQAMERQKAEMSAAVIAIKVKEFEMKKEGESRKLTQALEAIEVAKQRITEETKKRMETLQAVEEAKKQTEEERTRRIRAEAQSREHAEARKAAADALKRVKQRYREYTFAELVAATNRFSVGKLIGEGTYGTVFKGTLQNVSVAIKVLRDNVFQWERKLEQEVELLGRIHHPHVVLLLGCCTQNGCLVYEYMANGTVEDRLFRKDNTNPLPWHARIRILAEVATALLFLHSTNPEPIVHRDLKPGNIFLDQNYVSKVGNVGLARLIPPRSADRHTFYARDTTPLGTLAYMDPEYQQTGVVSPKSDVYALGIVILQLLTGRPPLGVIKLVKEALDSGAFSDVLDQTAGKWPVEEAKLLAKMALRCSQLLRGDRPDLEKVVLPCLETMRVFAEQTAGGASRSHREEDTVPPMFFCPITQEIMDNPVIAADGYTYEMQDICRWLAANDTSPMTNLVLEHKNVTANYNLRSAIREWKDSQH</sequence>
<evidence type="ECO:0000313" key="1">
    <source>
        <dbReference type="EMBL" id="KAJ7553613.1"/>
    </source>
</evidence>
<comment type="caution">
    <text evidence="1">The sequence shown here is derived from an EMBL/GenBank/DDBJ whole genome shotgun (WGS) entry which is preliminary data.</text>
</comment>
<keyword evidence="2" id="KW-1185">Reference proteome</keyword>
<accession>A0ACC2DHI3</accession>
<dbReference type="Proteomes" id="UP001162992">
    <property type="component" value="Chromosome 6"/>
</dbReference>
<protein>
    <submittedName>
        <fullName evidence="1">Uncharacterized protein</fullName>
    </submittedName>
</protein>
<name>A0ACC2DHI3_DIPCM</name>
<gene>
    <name evidence="1" type="ORF">O6H91_06G105400</name>
</gene>